<dbReference type="GeneID" id="9051697"/>
<dbReference type="RefSeq" id="XP_002771215.1">
    <property type="nucleotide sequence ID" value="XM_002771169.1"/>
</dbReference>
<name>C5LJR2_PERM5</name>
<dbReference type="OrthoDB" id="409725at2759"/>
<gene>
    <name evidence="1" type="ORF">Pmar_PMAR013417</name>
</gene>
<keyword evidence="2" id="KW-1185">Reference proteome</keyword>
<dbReference type="Proteomes" id="UP000007800">
    <property type="component" value="Unassembled WGS sequence"/>
</dbReference>
<feature type="non-terminal residue" evidence="1">
    <location>
        <position position="1"/>
    </location>
</feature>
<evidence type="ECO:0000313" key="1">
    <source>
        <dbReference type="EMBL" id="EER03031.1"/>
    </source>
</evidence>
<reference evidence="1 2" key="1">
    <citation type="submission" date="2008-07" db="EMBL/GenBank/DDBJ databases">
        <authorList>
            <person name="El-Sayed N."/>
            <person name="Caler E."/>
            <person name="Inman J."/>
            <person name="Amedeo P."/>
            <person name="Hass B."/>
            <person name="Wortman J."/>
        </authorList>
    </citation>
    <scope>NUCLEOTIDE SEQUENCE [LARGE SCALE GENOMIC DNA]</scope>
    <source>
        <strain evidence="2">ATCC 50983 / TXsc</strain>
    </source>
</reference>
<sequence>DQSRQLLISLFPELDELNGSSITNKQRIAAERYVLHRHCSRDDRSIADANTSTGGRLIERLEEIHTHFVEANQVGEVETTRENKIGKTLLVLKIFPLDSKQPIDVRVPSSMRVADLRLLVYKRTRWPLDFDNLALQLGDDVLSTNHLITSVDDSDEVSSIITDKVNSTSIRPIVWEASVIS</sequence>
<proteinExistence type="predicted"/>
<accession>C5LJR2</accession>
<dbReference type="InParanoid" id="C5LJR2"/>
<protein>
    <recommendedName>
        <fullName evidence="3">Ubiquitin-like domain-containing protein</fullName>
    </recommendedName>
</protein>
<dbReference type="AlphaFoldDB" id="C5LJR2"/>
<evidence type="ECO:0008006" key="3">
    <source>
        <dbReference type="Google" id="ProtNLM"/>
    </source>
</evidence>
<dbReference type="EMBL" id="GG682473">
    <property type="protein sequence ID" value="EER03031.1"/>
    <property type="molecule type" value="Genomic_DNA"/>
</dbReference>
<evidence type="ECO:0000313" key="2">
    <source>
        <dbReference type="Proteomes" id="UP000007800"/>
    </source>
</evidence>
<organism evidence="2">
    <name type="scientific">Perkinsus marinus (strain ATCC 50983 / TXsc)</name>
    <dbReference type="NCBI Taxonomy" id="423536"/>
    <lineage>
        <taxon>Eukaryota</taxon>
        <taxon>Sar</taxon>
        <taxon>Alveolata</taxon>
        <taxon>Perkinsozoa</taxon>
        <taxon>Perkinsea</taxon>
        <taxon>Perkinsida</taxon>
        <taxon>Perkinsidae</taxon>
        <taxon>Perkinsus</taxon>
    </lineage>
</organism>